<protein>
    <recommendedName>
        <fullName evidence="3">Lipoprotein</fullName>
    </recommendedName>
</protein>
<name>A0ABR8U7E8_9BACL</name>
<evidence type="ECO:0000313" key="2">
    <source>
        <dbReference type="Proteomes" id="UP000626786"/>
    </source>
</evidence>
<gene>
    <name evidence="1" type="ORF">H9649_05195</name>
</gene>
<dbReference type="EMBL" id="JACSQN010000004">
    <property type="protein sequence ID" value="MBD7983965.1"/>
    <property type="molecule type" value="Genomic_DNA"/>
</dbReference>
<accession>A0ABR8U7E8</accession>
<dbReference type="Proteomes" id="UP000626786">
    <property type="component" value="Unassembled WGS sequence"/>
</dbReference>
<evidence type="ECO:0000313" key="1">
    <source>
        <dbReference type="EMBL" id="MBD7983965.1"/>
    </source>
</evidence>
<sequence>MKKILTVCLLVVIAGLVIYQLLHKNIADDNRELLKEEILNLKETEPVKLSDITPFEWDYVYSFTPYVSKDVVYETVGYKWDAIQETTSEGMNQLVFMKDDQVVCYVYGHVYSNGFAINMVQPEREATYTKLYAKDDVLFTREVSEDGVILTQVNE</sequence>
<comment type="caution">
    <text evidence="1">The sequence shown here is derived from an EMBL/GenBank/DDBJ whole genome shotgun (WGS) entry which is preliminary data.</text>
</comment>
<evidence type="ECO:0008006" key="3">
    <source>
        <dbReference type="Google" id="ProtNLM"/>
    </source>
</evidence>
<proteinExistence type="predicted"/>
<organism evidence="1 2">
    <name type="scientific">Sporosarcina quadrami</name>
    <dbReference type="NCBI Taxonomy" id="2762234"/>
    <lineage>
        <taxon>Bacteria</taxon>
        <taxon>Bacillati</taxon>
        <taxon>Bacillota</taxon>
        <taxon>Bacilli</taxon>
        <taxon>Bacillales</taxon>
        <taxon>Caryophanaceae</taxon>
        <taxon>Sporosarcina</taxon>
    </lineage>
</organism>
<dbReference type="RefSeq" id="WP_191693669.1">
    <property type="nucleotide sequence ID" value="NZ_JACSQN010000004.1"/>
</dbReference>
<keyword evidence="2" id="KW-1185">Reference proteome</keyword>
<reference evidence="1 2" key="1">
    <citation type="submission" date="2020-08" db="EMBL/GenBank/DDBJ databases">
        <title>A Genomic Blueprint of the Chicken Gut Microbiome.</title>
        <authorList>
            <person name="Gilroy R."/>
            <person name="Ravi A."/>
            <person name="Getino M."/>
            <person name="Pursley I."/>
            <person name="Horton D.L."/>
            <person name="Alikhan N.-F."/>
            <person name="Baker D."/>
            <person name="Gharbi K."/>
            <person name="Hall N."/>
            <person name="Watson M."/>
            <person name="Adriaenssens E.M."/>
            <person name="Foster-Nyarko E."/>
            <person name="Jarju S."/>
            <person name="Secka A."/>
            <person name="Antonio M."/>
            <person name="Oren A."/>
            <person name="Chaudhuri R."/>
            <person name="La Ragione R.M."/>
            <person name="Hildebrand F."/>
            <person name="Pallen M.J."/>
        </authorList>
    </citation>
    <scope>NUCLEOTIDE SEQUENCE [LARGE SCALE GENOMIC DNA]</scope>
    <source>
        <strain evidence="1 2">Sa2YVA2</strain>
    </source>
</reference>